<dbReference type="EC" id="4.2.1.84" evidence="2"/>
<comment type="catalytic activity">
    <reaction evidence="5">
        <text>an aliphatic primary amide = an aliphatic nitrile + H2O</text>
        <dbReference type="Rhea" id="RHEA:12673"/>
        <dbReference type="ChEBI" id="CHEBI:15377"/>
        <dbReference type="ChEBI" id="CHEBI:65285"/>
        <dbReference type="ChEBI" id="CHEBI:80291"/>
        <dbReference type="EC" id="4.2.1.84"/>
    </reaction>
</comment>
<name>A0A6J4NU88_9ACTN</name>
<gene>
    <name evidence="8" type="ORF">AVDCRST_MAG47-3078</name>
</gene>
<dbReference type="Pfam" id="PF02979">
    <property type="entry name" value="NHase_alpha"/>
    <property type="match status" value="1"/>
</dbReference>
<dbReference type="GO" id="GO:0018822">
    <property type="term" value="F:nitrile hydratase activity"/>
    <property type="evidence" value="ECO:0007669"/>
    <property type="project" value="UniProtKB-EC"/>
</dbReference>
<evidence type="ECO:0000256" key="6">
    <source>
        <dbReference type="PIRSR" id="PIRSR001426-1"/>
    </source>
</evidence>
<sequence>MTTEQIRSLAQVDRTAPTPDPRIAARVKALESLLIDKGFVTEEAVDRVADLYEKEVGPKLGAKVVARAWADPDFKQRLLEDATAACRELGIGGLQGEDMVVVENTEGVHNALVCTLCSCYPWPVLGLPPNWYKYPAYRSRMVKEPRALLREEFGLDLPESTTIRVWDTSAEVRYWVLPQRPEGTEGMSEDELAELVTRDAMIGVGLPKRVGEQ</sequence>
<reference evidence="8" key="1">
    <citation type="submission" date="2020-02" db="EMBL/GenBank/DDBJ databases">
        <authorList>
            <person name="Meier V. D."/>
        </authorList>
    </citation>
    <scope>NUCLEOTIDE SEQUENCE</scope>
    <source>
        <strain evidence="8">AVDCRST_MAG47</strain>
    </source>
</reference>
<dbReference type="NCBIfam" id="TIGR01323">
    <property type="entry name" value="nitrile_alph"/>
    <property type="match status" value="1"/>
</dbReference>
<evidence type="ECO:0000256" key="5">
    <source>
        <dbReference type="ARBA" id="ARBA00044877"/>
    </source>
</evidence>
<dbReference type="InterPro" id="IPR004232">
    <property type="entry name" value="CN_Hdrtase_a/SCN_Hdrlase_g"/>
</dbReference>
<evidence type="ECO:0000256" key="4">
    <source>
        <dbReference type="ARBA" id="ARBA00023239"/>
    </source>
</evidence>
<evidence type="ECO:0000256" key="2">
    <source>
        <dbReference type="ARBA" id="ARBA00013079"/>
    </source>
</evidence>
<proteinExistence type="inferred from homology"/>
<protein>
    <recommendedName>
        <fullName evidence="2">nitrile hydratase</fullName>
        <ecNumber evidence="2">4.2.1.84</ecNumber>
    </recommendedName>
</protein>
<feature type="binding site" evidence="6">
    <location>
        <position position="119"/>
    </location>
    <ligand>
        <name>Fe(3+)</name>
        <dbReference type="ChEBI" id="CHEBI:29034"/>
    </ligand>
</feature>
<dbReference type="PIRSF" id="PIRSF001426">
    <property type="entry name" value="NHase_alpha"/>
    <property type="match status" value="1"/>
</dbReference>
<dbReference type="GO" id="GO:0046914">
    <property type="term" value="F:transition metal ion binding"/>
    <property type="evidence" value="ECO:0007669"/>
    <property type="project" value="InterPro"/>
</dbReference>
<organism evidence="8">
    <name type="scientific">uncultured Nocardioidaceae bacterium</name>
    <dbReference type="NCBI Taxonomy" id="253824"/>
    <lineage>
        <taxon>Bacteria</taxon>
        <taxon>Bacillati</taxon>
        <taxon>Actinomycetota</taxon>
        <taxon>Actinomycetes</taxon>
        <taxon>Propionibacteriales</taxon>
        <taxon>Nocardioidaceae</taxon>
        <taxon>environmental samples</taxon>
    </lineage>
</organism>
<dbReference type="SUPFAM" id="SSF56209">
    <property type="entry name" value="Nitrile hydratase alpha chain"/>
    <property type="match status" value="1"/>
</dbReference>
<feature type="binding site" evidence="6">
    <location>
        <position position="118"/>
    </location>
    <ligand>
        <name>Fe(3+)</name>
        <dbReference type="ChEBI" id="CHEBI:29034"/>
    </ligand>
</feature>
<dbReference type="InterPro" id="IPR018141">
    <property type="entry name" value="Nitrile_hydratase_asu"/>
</dbReference>
<keyword evidence="6" id="KW-0408">Iron</keyword>
<dbReference type="InterPro" id="IPR036648">
    <property type="entry name" value="CN_Hdrase_a/SCN_Hdrase_g_sf"/>
</dbReference>
<feature type="domain" description="Nitrile hydratase alpha/Thiocyanate hydrolase gamma" evidence="7">
    <location>
        <begin position="23"/>
        <end position="205"/>
    </location>
</feature>
<dbReference type="InterPro" id="IPR023900">
    <property type="entry name" value="CN_Hdrtase_asu/SCN_Hdrlase_gsu"/>
</dbReference>
<dbReference type="AlphaFoldDB" id="A0A6J4NU88"/>
<evidence type="ECO:0000256" key="1">
    <source>
        <dbReference type="ARBA" id="ARBA00009363"/>
    </source>
</evidence>
<keyword evidence="3 6" id="KW-0479">Metal-binding</keyword>
<feature type="binding site" evidence="6">
    <location>
        <position position="117"/>
    </location>
    <ligand>
        <name>Fe(3+)</name>
        <dbReference type="ChEBI" id="CHEBI:29034"/>
    </ligand>
</feature>
<evidence type="ECO:0000313" key="8">
    <source>
        <dbReference type="EMBL" id="CAA9395386.1"/>
    </source>
</evidence>
<keyword evidence="4 8" id="KW-0456">Lyase</keyword>
<feature type="binding site" evidence="6">
    <location>
        <position position="114"/>
    </location>
    <ligand>
        <name>Fe(3+)</name>
        <dbReference type="ChEBI" id="CHEBI:29034"/>
    </ligand>
</feature>
<evidence type="ECO:0000259" key="7">
    <source>
        <dbReference type="Pfam" id="PF02979"/>
    </source>
</evidence>
<evidence type="ECO:0000256" key="3">
    <source>
        <dbReference type="ARBA" id="ARBA00022723"/>
    </source>
</evidence>
<dbReference type="EMBL" id="CADCUK010000205">
    <property type="protein sequence ID" value="CAA9395386.1"/>
    <property type="molecule type" value="Genomic_DNA"/>
</dbReference>
<accession>A0A6J4NU88</accession>
<dbReference type="Gene3D" id="3.90.330.10">
    <property type="entry name" value="Nitrile hydratase alpha /Thiocyanate hydrolase gamma"/>
    <property type="match status" value="1"/>
</dbReference>
<comment type="similarity">
    <text evidence="1">Belongs to the nitrile hydratase subunit alpha family.</text>
</comment>